<comment type="caution">
    <text evidence="7">The sequence shown here is derived from an EMBL/GenBank/DDBJ whole genome shotgun (WGS) entry which is preliminary data.</text>
</comment>
<dbReference type="PROSITE" id="PS50135">
    <property type="entry name" value="ZF_ZZ_2"/>
    <property type="match status" value="2"/>
</dbReference>
<dbReference type="GO" id="GO:0005080">
    <property type="term" value="F:protein kinase C binding"/>
    <property type="evidence" value="ECO:0007669"/>
    <property type="project" value="TreeGrafter"/>
</dbReference>
<evidence type="ECO:0000313" key="8">
    <source>
        <dbReference type="Proteomes" id="UP000620104"/>
    </source>
</evidence>
<dbReference type="InterPro" id="IPR000270">
    <property type="entry name" value="PB1_dom"/>
</dbReference>
<feature type="compositionally biased region" description="Polar residues" evidence="5">
    <location>
        <begin position="439"/>
        <end position="448"/>
    </location>
</feature>
<feature type="compositionally biased region" description="Polar residues" evidence="5">
    <location>
        <begin position="459"/>
        <end position="473"/>
    </location>
</feature>
<keyword evidence="8" id="KW-1185">Reference proteome</keyword>
<dbReference type="GO" id="GO:0007032">
    <property type="term" value="P:endosome organization"/>
    <property type="evidence" value="ECO:0007669"/>
    <property type="project" value="TreeGrafter"/>
</dbReference>
<dbReference type="GO" id="GO:0070530">
    <property type="term" value="F:K63-linked polyubiquitin modification-dependent protein binding"/>
    <property type="evidence" value="ECO:0007669"/>
    <property type="project" value="TreeGrafter"/>
</dbReference>
<evidence type="ECO:0000313" key="7">
    <source>
        <dbReference type="EMBL" id="GHJ88425.1"/>
    </source>
</evidence>
<evidence type="ECO:0000256" key="1">
    <source>
        <dbReference type="ARBA" id="ARBA00022723"/>
    </source>
</evidence>
<dbReference type="OrthoDB" id="661148at2759"/>
<feature type="domain" description="ZZ-type" evidence="6">
    <location>
        <begin position="862"/>
        <end position="919"/>
    </location>
</feature>
<gene>
    <name evidence="7" type="ORF">NliqN6_4827</name>
</gene>
<feature type="compositionally biased region" description="Polar residues" evidence="5">
    <location>
        <begin position="564"/>
        <end position="576"/>
    </location>
</feature>
<dbReference type="GO" id="GO:0044753">
    <property type="term" value="C:amphisome"/>
    <property type="evidence" value="ECO:0007669"/>
    <property type="project" value="TreeGrafter"/>
</dbReference>
<dbReference type="PANTHER" id="PTHR15090">
    <property type="entry name" value="SEQUESTOSOME 1-RELATED"/>
    <property type="match status" value="1"/>
</dbReference>
<dbReference type="AlphaFoldDB" id="A0A8H3TX40"/>
<dbReference type="SMART" id="SM00291">
    <property type="entry name" value="ZnF_ZZ"/>
    <property type="match status" value="4"/>
</dbReference>
<keyword evidence="3" id="KW-0862">Zinc</keyword>
<evidence type="ECO:0000256" key="2">
    <source>
        <dbReference type="ARBA" id="ARBA00022771"/>
    </source>
</evidence>
<dbReference type="GO" id="GO:0016235">
    <property type="term" value="C:aggresome"/>
    <property type="evidence" value="ECO:0007669"/>
    <property type="project" value="TreeGrafter"/>
</dbReference>
<keyword evidence="1" id="KW-0479">Metal-binding</keyword>
<proteinExistence type="predicted"/>
<feature type="compositionally biased region" description="Polar residues" evidence="5">
    <location>
        <begin position="291"/>
        <end position="327"/>
    </location>
</feature>
<feature type="compositionally biased region" description="Basic and acidic residues" evidence="5">
    <location>
        <begin position="265"/>
        <end position="285"/>
    </location>
</feature>
<protein>
    <recommendedName>
        <fullName evidence="6">ZZ-type domain-containing protein</fullName>
    </recommendedName>
</protein>
<dbReference type="CDD" id="cd02340">
    <property type="entry name" value="ZZ_NBR1_like"/>
    <property type="match status" value="1"/>
</dbReference>
<feature type="compositionally biased region" description="Polar residues" evidence="5">
    <location>
        <begin position="184"/>
        <end position="220"/>
    </location>
</feature>
<evidence type="ECO:0000259" key="6">
    <source>
        <dbReference type="PROSITE" id="PS50135"/>
    </source>
</evidence>
<dbReference type="SUPFAM" id="SSF54277">
    <property type="entry name" value="CAD &amp; PB1 domains"/>
    <property type="match status" value="1"/>
</dbReference>
<reference evidence="7" key="1">
    <citation type="submission" date="2020-07" db="EMBL/GenBank/DDBJ databases">
        <title>Draft Genome Sequence of a Deep-Sea Yeast, Naganishia (Cryptococcus) liquefaciens strain N6.</title>
        <authorList>
            <person name="Han Y.W."/>
            <person name="Kajitani R."/>
            <person name="Morimoto H."/>
            <person name="Parhat M."/>
            <person name="Tsubouchi H."/>
            <person name="Bakenova O."/>
            <person name="Ogata M."/>
            <person name="Argunhan B."/>
            <person name="Aoki R."/>
            <person name="Kajiwara S."/>
            <person name="Itoh T."/>
            <person name="Iwasaki H."/>
        </authorList>
    </citation>
    <scope>NUCLEOTIDE SEQUENCE</scope>
    <source>
        <strain evidence="7">N6</strain>
    </source>
</reference>
<evidence type="ECO:0000256" key="4">
    <source>
        <dbReference type="PROSITE-ProRule" id="PRU00228"/>
    </source>
</evidence>
<accession>A0A8H3TX40</accession>
<dbReference type="GO" id="GO:0035973">
    <property type="term" value="P:aggrephagy"/>
    <property type="evidence" value="ECO:0007669"/>
    <property type="project" value="TreeGrafter"/>
</dbReference>
<feature type="compositionally biased region" description="Low complexity" evidence="5">
    <location>
        <begin position="420"/>
        <end position="433"/>
    </location>
</feature>
<dbReference type="CDD" id="cd02249">
    <property type="entry name" value="ZZ"/>
    <property type="match status" value="1"/>
</dbReference>
<dbReference type="EMBL" id="BLZA01000030">
    <property type="protein sequence ID" value="GHJ88425.1"/>
    <property type="molecule type" value="Genomic_DNA"/>
</dbReference>
<dbReference type="InterPro" id="IPR000433">
    <property type="entry name" value="Znf_ZZ"/>
</dbReference>
<feature type="domain" description="ZZ-type" evidence="6">
    <location>
        <begin position="746"/>
        <end position="804"/>
    </location>
</feature>
<dbReference type="Pfam" id="PF00569">
    <property type="entry name" value="ZZ"/>
    <property type="match status" value="2"/>
</dbReference>
<dbReference type="Gene3D" id="3.10.20.90">
    <property type="entry name" value="Phosphatidylinositol 3-kinase Catalytic Subunit, Chain A, domain 1"/>
    <property type="match status" value="1"/>
</dbReference>
<feature type="region of interest" description="Disordered" evidence="5">
    <location>
        <begin position="519"/>
        <end position="594"/>
    </location>
</feature>
<dbReference type="InterPro" id="IPR043145">
    <property type="entry name" value="Znf_ZZ_sf"/>
</dbReference>
<dbReference type="SUPFAM" id="SSF57850">
    <property type="entry name" value="RING/U-box"/>
    <property type="match status" value="4"/>
</dbReference>
<organism evidence="7 8">
    <name type="scientific">Naganishia liquefaciens</name>
    <dbReference type="NCBI Taxonomy" id="104408"/>
    <lineage>
        <taxon>Eukaryota</taxon>
        <taxon>Fungi</taxon>
        <taxon>Dikarya</taxon>
        <taxon>Basidiomycota</taxon>
        <taxon>Agaricomycotina</taxon>
        <taxon>Tremellomycetes</taxon>
        <taxon>Filobasidiales</taxon>
        <taxon>Filobasidiaceae</taxon>
        <taxon>Naganishia</taxon>
    </lineage>
</organism>
<feature type="compositionally biased region" description="Polar residues" evidence="5">
    <location>
        <begin position="158"/>
        <end position="173"/>
    </location>
</feature>
<feature type="region of interest" description="Disordered" evidence="5">
    <location>
        <begin position="412"/>
        <end position="486"/>
    </location>
</feature>
<dbReference type="GO" id="GO:0008270">
    <property type="term" value="F:zinc ion binding"/>
    <property type="evidence" value="ECO:0007669"/>
    <property type="project" value="UniProtKB-KW"/>
</dbReference>
<dbReference type="GO" id="GO:0000423">
    <property type="term" value="P:mitophagy"/>
    <property type="evidence" value="ECO:0007669"/>
    <property type="project" value="TreeGrafter"/>
</dbReference>
<dbReference type="InterPro" id="IPR052260">
    <property type="entry name" value="Autophagy_Rcpt_SigReg"/>
</dbReference>
<feature type="compositionally biased region" description="Low complexity" evidence="5">
    <location>
        <begin position="542"/>
        <end position="554"/>
    </location>
</feature>
<feature type="region of interest" description="Disordered" evidence="5">
    <location>
        <begin position="248"/>
        <end position="380"/>
    </location>
</feature>
<keyword evidence="2 4" id="KW-0863">Zinc-finger</keyword>
<dbReference type="Proteomes" id="UP000620104">
    <property type="component" value="Unassembled WGS sequence"/>
</dbReference>
<dbReference type="PANTHER" id="PTHR15090:SF0">
    <property type="entry name" value="SEQUESTOSOME-1"/>
    <property type="match status" value="1"/>
</dbReference>
<dbReference type="Pfam" id="PF00564">
    <property type="entry name" value="PB1"/>
    <property type="match status" value="1"/>
</dbReference>
<dbReference type="Gene3D" id="3.30.60.90">
    <property type="match status" value="3"/>
</dbReference>
<feature type="region of interest" description="Disordered" evidence="5">
    <location>
        <begin position="152"/>
        <end position="223"/>
    </location>
</feature>
<name>A0A8H3TX40_9TREE</name>
<sequence>MERPDCALIVKASFNNTSRRITFPSASRCRLNAVFARIAESFALGASSFHIAYRDEDGEDYDIVSEADLTEAVAYFSSGFDAEDHGTSLGAPTLYSADWNHQANGGGTDNHLPVFHPSSRNKVVLRVHVVVEYDGPSLSDTASFIESATDEELWDEGQYTSQSGYNESDSDYSSAARGVARLRQGSQPSFSTDDFSSDAQSSRGTGNALVNRQSGSSAQWRSRLSTSTLNLSSDNDPESRYDLGLRESYYGRRENQHGASGTRQDPARYGRQSTEDHPLRQDAIGKRSPFAPQTSQISLERSLFSSTASSLGPPNRTGGSAQSSLASSELGARWIREQTERVRRKLGPASSFGGSTARSSMRGEEGSDDDEASVYSEGRGNLELVRESNGKWYYSYSSTDMRLPEPQADAYLAQSHSQASLGTSRGGSSSLPLHEMTSLRLSTTSINTDPFADDDRGTRSSQVSPVETESLQTPPEPAPEFEEPVAPPALAPDCSACGVRLEYMRYVCTLCGPGHFWLEDDTSRRGGVMPVAPRRNSEDQSSEGSSSSASSGEATTWAPPRESASGSPVTPLQSGLSDRERIGDAGPTAIPDTPLEANRNGYELCPSCIEFHGIQHAKAMGELELQKQAAHRRLPSNIRKLGALNHTFKELLWGARGWKEIEYHDLCKCSICQIKLDENRLKCISCSNFNLCRTCHSNAQEIHPAHPFLAVPERKTILSPLAPETEPSPSLGRSEALSFGVKAVKHPGVFCHNCMQDIVGPRFHCAVCPNWDVCAQCEPVTSAQTGTGSHTSEHIMMKIPLPLATSEVRQVSRRAREQWAQRDSTVVRAASSIMDENLQVRPSSPTNETVYGGFSEGRHPLAHGSLCGSCRSPIVGKRYQCANCPSEPDPFNLCSSCERTSYTVHDPMHVFIKFDRPVQFPLQSPLPILPSLYKTPVGQVASTMPLDPRDPEAYLRCVEHRSTICDVHVGQIKGTWLRCVHCAGSFDVCLNCQAAADHDPTHIFVVFKAEVDMPKFRALAGLSSEHSRPLILQRCYAA</sequence>
<evidence type="ECO:0000256" key="5">
    <source>
        <dbReference type="SAM" id="MobiDB-lite"/>
    </source>
</evidence>
<evidence type="ECO:0000256" key="3">
    <source>
        <dbReference type="ARBA" id="ARBA00022833"/>
    </source>
</evidence>